<feature type="compositionally biased region" description="Polar residues" evidence="1">
    <location>
        <begin position="301"/>
        <end position="317"/>
    </location>
</feature>
<feature type="compositionally biased region" description="Acidic residues" evidence="1">
    <location>
        <begin position="155"/>
        <end position="173"/>
    </location>
</feature>
<feature type="compositionally biased region" description="Polar residues" evidence="1">
    <location>
        <begin position="271"/>
        <end position="294"/>
    </location>
</feature>
<feature type="region of interest" description="Disordered" evidence="1">
    <location>
        <begin position="587"/>
        <end position="715"/>
    </location>
</feature>
<feature type="region of interest" description="Disordered" evidence="1">
    <location>
        <begin position="1213"/>
        <end position="1251"/>
    </location>
</feature>
<feature type="compositionally biased region" description="Low complexity" evidence="1">
    <location>
        <begin position="134"/>
        <end position="146"/>
    </location>
</feature>
<feature type="compositionally biased region" description="Low complexity" evidence="1">
    <location>
        <begin position="247"/>
        <end position="270"/>
    </location>
</feature>
<accession>A0A8H5FCA5</accession>
<dbReference type="Gene3D" id="3.90.180.10">
    <property type="entry name" value="Medium-chain alcohol dehydrogenases, catalytic domain"/>
    <property type="match status" value="1"/>
</dbReference>
<feature type="region of interest" description="Disordered" evidence="1">
    <location>
        <begin position="1060"/>
        <end position="1150"/>
    </location>
</feature>
<dbReference type="GO" id="GO:0005739">
    <property type="term" value="C:mitochondrion"/>
    <property type="evidence" value="ECO:0007669"/>
    <property type="project" value="TreeGrafter"/>
</dbReference>
<reference evidence="2 3" key="1">
    <citation type="journal article" date="2020" name="ISME J.">
        <title>Uncovering the hidden diversity of litter-decomposition mechanisms in mushroom-forming fungi.</title>
        <authorList>
            <person name="Floudas D."/>
            <person name="Bentzer J."/>
            <person name="Ahren D."/>
            <person name="Johansson T."/>
            <person name="Persson P."/>
            <person name="Tunlid A."/>
        </authorList>
    </citation>
    <scope>NUCLEOTIDE SEQUENCE [LARGE SCALE GENOMIC DNA]</scope>
    <source>
        <strain evidence="2 3">CBS 175.51</strain>
    </source>
</reference>
<feature type="compositionally biased region" description="Basic and acidic residues" evidence="1">
    <location>
        <begin position="56"/>
        <end position="66"/>
    </location>
</feature>
<dbReference type="PANTHER" id="PTHR11695">
    <property type="entry name" value="ALCOHOL DEHYDROGENASE RELATED"/>
    <property type="match status" value="1"/>
</dbReference>
<dbReference type="InterPro" id="IPR011032">
    <property type="entry name" value="GroES-like_sf"/>
</dbReference>
<keyword evidence="3" id="KW-1185">Reference proteome</keyword>
<feature type="compositionally biased region" description="Polar residues" evidence="1">
    <location>
        <begin position="356"/>
        <end position="368"/>
    </location>
</feature>
<gene>
    <name evidence="2" type="ORF">D9611_007567</name>
</gene>
<evidence type="ECO:0000313" key="3">
    <source>
        <dbReference type="Proteomes" id="UP000541558"/>
    </source>
</evidence>
<feature type="compositionally biased region" description="Basic and acidic residues" evidence="1">
    <location>
        <begin position="1082"/>
        <end position="1095"/>
    </location>
</feature>
<sequence>MSKPTIIQTLLNRPSQTYLKLESPQKEYYSAKPELLRIAAETGHYDGKRWSNIPGDSDHDLHDFHHSHSNSSLPPERSATTTMPMASPPQVRRDQPPRAASATVAAAIQQRQPTISSVVASGSQNPYPQSRQQRSASGPSGRARSPLTKPKNSILDDDSDDLDGFDSSDDDNPDLFFTPNQSPRTSLASSSILFPRHARNTSPRQASRKSLRTSNASSYVQVSAPGISASNSGGSIKPTPGHVGNEPSSSSGGTATTAAPTPMAQPQQKQSTQQRASYTNHAQLASTSNGSTPTRKPVPSATPQGSTTPKGSTQQLPSRKPSAPASETLTPTRAAAAQEIRSSHPASSSAPIPPRTRTNSIKTSTPETTVKLVVKGPSNTPIKSSTASSASPNSSFNTNSSSNATPPVSNSLGASTSSSSSHAQQQQRASGTKATPPRPTPKLPVLSNQSSSNSLSSTTLENHSDIFTVLSGSDLVSHSTAMTTPANSGSSAGGAFATLKKASSPQSNGAPPIPPPMRSNSLRSTRTPVSKPRNLAAKPPIPVNPSANGNLQTRYSYTDDDWGREVRSLVNLNRALEESLNEEERVANGAAGLNRNASVASTSKKDDHRRSSGHGRTETRDTQVSAATPASPTAADKGKAKEKDGKDTKSKKKKSGSVEREVVYYTAKHGTPRPPPDTAVNGATNGIGSSTTKSYPSPTPASQPPLPPKVPAGGRNGYGHLQPSLMMNMRVLMEDDDVSDGRLSVVTEKDEPPTPTVPTHSILGGPLTKEPHTTSVFNAFAPLRPTASNAAPVDMIRRRSRSMGEQDLEDQQKPRMSSVASWADEYKDILARSRGQAMASGTSLLSSPSQHSFAYRSAVPVPSGELPSNGTPGYTPLHLARAPPGTYVQDGEVHSRLPGTPPTPGFLGAVLSPHGAPGMQSPNGRVDLTLSGAAQTTMASVEVIRGLGSVKRGLSGVFGLASLGRRRTVSGGEGMDLLQNRRPNRLRKGSEDLHGSGTLDQTGARVSVTPGGGADRVLGFTGYRHPPSYVPRNSVLVQVWAVGVDGVDARVVGLRLGKRKAGPDFEEDPEAQPPRSQFQEGSSKDTNGKEGDHVSPKKLGRSASLRARLGSLSRRKGSISKKGGWGSDAEDGGAGVGKLRKKSKELPPPPASYAEVGFIPGRSFVGRVLDCGWDVKDEHVRRGDWVIGHLETRKCGALTQFIVVDRHRVHRVPYPSTMNPPDPTASTTSAATTGMTSNSSGSSSRTARPVPQQSLTLEEFALLPLCAIPAYRAVQTFTSAFYAPGLNSTRPPPRSPVSMDESKKLRALVLHGHTGVGAMVVRMLAHLNWRISVHVPVPGRHEEHRPFMADAEERVRDLGGEEVIFDDGGLPGDPWWDDGRAAAVRVINGLKEDGDVFDAILDTLGGREIREASERLLKSHGLDADTAGKGAIDQLDEGSPVNKGLKKHSLGQFTTLVGEWPERVIPTTADNFRAGLRAIKINGGTASGPAGAREEKTRVGYAWINVTQDVDWEGQDIAANLGTVLRLALEHNIRPVVQRAPTQDEYSPEYHWQSGVIPFEDTPEAFVNGDGPLSSGGTLVVKVAN</sequence>
<dbReference type="OrthoDB" id="201656at2759"/>
<organism evidence="2 3">
    <name type="scientific">Ephemerocybe angulata</name>
    <dbReference type="NCBI Taxonomy" id="980116"/>
    <lineage>
        <taxon>Eukaryota</taxon>
        <taxon>Fungi</taxon>
        <taxon>Dikarya</taxon>
        <taxon>Basidiomycota</taxon>
        <taxon>Agaricomycotina</taxon>
        <taxon>Agaricomycetes</taxon>
        <taxon>Agaricomycetidae</taxon>
        <taxon>Agaricales</taxon>
        <taxon>Agaricineae</taxon>
        <taxon>Psathyrellaceae</taxon>
        <taxon>Ephemerocybe</taxon>
    </lineage>
</organism>
<feature type="compositionally biased region" description="Basic and acidic residues" evidence="1">
    <location>
        <begin position="636"/>
        <end position="648"/>
    </location>
</feature>
<feature type="compositionally biased region" description="Low complexity" evidence="1">
    <location>
        <begin position="384"/>
        <end position="430"/>
    </location>
</feature>
<dbReference type="Proteomes" id="UP000541558">
    <property type="component" value="Unassembled WGS sequence"/>
</dbReference>
<feature type="region of interest" description="Disordered" evidence="1">
    <location>
        <begin position="480"/>
        <end position="556"/>
    </location>
</feature>
<feature type="compositionally biased region" description="Pro residues" evidence="1">
    <location>
        <begin position="697"/>
        <end position="710"/>
    </location>
</feature>
<evidence type="ECO:0000313" key="2">
    <source>
        <dbReference type="EMBL" id="KAF5331574.1"/>
    </source>
</evidence>
<feature type="compositionally biased region" description="Low complexity" evidence="1">
    <location>
        <begin position="625"/>
        <end position="635"/>
    </location>
</feature>
<feature type="region of interest" description="Disordered" evidence="1">
    <location>
        <begin position="746"/>
        <end position="767"/>
    </location>
</feature>
<dbReference type="SUPFAM" id="SSF50129">
    <property type="entry name" value="GroES-like"/>
    <property type="match status" value="1"/>
</dbReference>
<feature type="compositionally biased region" description="Low complexity" evidence="1">
    <location>
        <begin position="1101"/>
        <end position="1112"/>
    </location>
</feature>
<feature type="compositionally biased region" description="Low complexity" evidence="1">
    <location>
        <begin position="486"/>
        <end position="495"/>
    </location>
</feature>
<feature type="compositionally biased region" description="Polar residues" evidence="1">
    <location>
        <begin position="109"/>
        <end position="133"/>
    </location>
</feature>
<feature type="compositionally biased region" description="Low complexity" evidence="1">
    <location>
        <begin position="1224"/>
        <end position="1248"/>
    </location>
</feature>
<dbReference type="EMBL" id="JAACJK010000113">
    <property type="protein sequence ID" value="KAF5331574.1"/>
    <property type="molecule type" value="Genomic_DNA"/>
</dbReference>
<feature type="region of interest" description="Disordered" evidence="1">
    <location>
        <begin position="46"/>
        <end position="459"/>
    </location>
</feature>
<dbReference type="PANTHER" id="PTHR11695:SF294">
    <property type="entry name" value="RETICULON-4-INTERACTING PROTEIN 1, MITOCHONDRIAL"/>
    <property type="match status" value="1"/>
</dbReference>
<dbReference type="Gene3D" id="3.40.50.720">
    <property type="entry name" value="NAD(P)-binding Rossmann-like Domain"/>
    <property type="match status" value="1"/>
</dbReference>
<feature type="compositionally biased region" description="Polar residues" evidence="1">
    <location>
        <begin position="212"/>
        <end position="221"/>
    </location>
</feature>
<feature type="compositionally biased region" description="Low complexity" evidence="1">
    <location>
        <begin position="446"/>
        <end position="459"/>
    </location>
</feature>
<name>A0A8H5FCA5_9AGAR</name>
<protein>
    <submittedName>
        <fullName evidence="2">Uncharacterized protein</fullName>
    </submittedName>
</protein>
<feature type="compositionally biased region" description="Polar residues" evidence="1">
    <location>
        <begin position="178"/>
        <end position="192"/>
    </location>
</feature>
<feature type="compositionally biased region" description="Polar residues" evidence="1">
    <location>
        <begin position="545"/>
        <end position="556"/>
    </location>
</feature>
<feature type="compositionally biased region" description="Polar residues" evidence="1">
    <location>
        <begin position="518"/>
        <end position="528"/>
    </location>
</feature>
<feature type="compositionally biased region" description="Basic and acidic residues" evidence="1">
    <location>
        <begin position="603"/>
        <end position="621"/>
    </location>
</feature>
<dbReference type="InterPro" id="IPR050700">
    <property type="entry name" value="YIM1/Zinc_Alcohol_DH_Fams"/>
</dbReference>
<comment type="caution">
    <text evidence="2">The sequence shown here is derived from an EMBL/GenBank/DDBJ whole genome shotgun (WGS) entry which is preliminary data.</text>
</comment>
<feature type="region of interest" description="Disordered" evidence="1">
    <location>
        <begin position="972"/>
        <end position="1011"/>
    </location>
</feature>
<proteinExistence type="predicted"/>
<evidence type="ECO:0000256" key="1">
    <source>
        <dbReference type="SAM" id="MobiDB-lite"/>
    </source>
</evidence>